<dbReference type="RefSeq" id="WP_285721992.1">
    <property type="nucleotide sequence ID" value="NZ_BSDD01000001.1"/>
</dbReference>
<dbReference type="EMBL" id="BSDD01000001">
    <property type="protein sequence ID" value="GLH68509.1"/>
    <property type="molecule type" value="Genomic_DNA"/>
</dbReference>
<reference evidence="1 2" key="1">
    <citation type="journal article" date="2023" name="Antonie Van Leeuwenhoek">
        <title>Mesoterricola silvestris gen. nov., sp. nov., Mesoterricola sediminis sp. nov., Geothrix oryzae sp. nov., Geothrix edaphica sp. nov., Geothrix rubra sp. nov., and Geothrix limicola sp. nov., six novel members of Acidobacteriota isolated from soils.</title>
        <authorList>
            <person name="Itoh H."/>
            <person name="Sugisawa Y."/>
            <person name="Mise K."/>
            <person name="Xu Z."/>
            <person name="Kuniyasu M."/>
            <person name="Ushijima N."/>
            <person name="Kawano K."/>
            <person name="Kobayashi E."/>
            <person name="Shiratori Y."/>
            <person name="Masuda Y."/>
            <person name="Senoo K."/>
        </authorList>
    </citation>
    <scope>NUCLEOTIDE SEQUENCE [LARGE SCALE GENOMIC DNA]</scope>
    <source>
        <strain evidence="1 2">Red803</strain>
    </source>
</reference>
<protein>
    <recommendedName>
        <fullName evidence="3">Adenylate kinase</fullName>
    </recommendedName>
</protein>
<accession>A0ABQ5Q205</accession>
<keyword evidence="2" id="KW-1185">Reference proteome</keyword>
<comment type="caution">
    <text evidence="1">The sequence shown here is derived from an EMBL/GenBank/DDBJ whole genome shotgun (WGS) entry which is preliminary data.</text>
</comment>
<gene>
    <name evidence="1" type="ORF">GETHPA_00420</name>
</gene>
<evidence type="ECO:0008006" key="3">
    <source>
        <dbReference type="Google" id="ProtNLM"/>
    </source>
</evidence>
<evidence type="ECO:0000313" key="2">
    <source>
        <dbReference type="Proteomes" id="UP001165089"/>
    </source>
</evidence>
<name>A0ABQ5Q205_9BACT</name>
<evidence type="ECO:0000313" key="1">
    <source>
        <dbReference type="EMBL" id="GLH68509.1"/>
    </source>
</evidence>
<sequence>MILDGPPPASDGLWLLEGVPLSGKTTRLRAWRAASAHPVLWSAEDLASQRLFEPLEARHGPESVVPWLEGLLGAWEALSAARAAAPWDGWLPPFAAHQERFHLSAALEGGLAPGAFERIEGRLAALGARGLLCVAEPEDLALRLERSLQERPPAWSRWLERRFGGVEGALARFAEQQGHFRDLAGKSRLSWYTCR</sequence>
<dbReference type="Proteomes" id="UP001165089">
    <property type="component" value="Unassembled WGS sequence"/>
</dbReference>
<organism evidence="1 2">
    <name type="scientific">Geothrix rubra</name>
    <dbReference type="NCBI Taxonomy" id="2927977"/>
    <lineage>
        <taxon>Bacteria</taxon>
        <taxon>Pseudomonadati</taxon>
        <taxon>Acidobacteriota</taxon>
        <taxon>Holophagae</taxon>
        <taxon>Holophagales</taxon>
        <taxon>Holophagaceae</taxon>
        <taxon>Geothrix</taxon>
    </lineage>
</organism>
<proteinExistence type="predicted"/>